<reference evidence="1" key="1">
    <citation type="submission" date="2019-11" db="EMBL/GenBank/DDBJ databases">
        <title>Nori genome reveals adaptations in red seaweeds to the harsh intertidal environment.</title>
        <authorList>
            <person name="Wang D."/>
            <person name="Mao Y."/>
        </authorList>
    </citation>
    <scope>NUCLEOTIDE SEQUENCE</scope>
    <source>
        <tissue evidence="1">Gametophyte</tissue>
    </source>
</reference>
<evidence type="ECO:0000313" key="1">
    <source>
        <dbReference type="EMBL" id="KAK1858441.1"/>
    </source>
</evidence>
<comment type="caution">
    <text evidence="1">The sequence shown here is derived from an EMBL/GenBank/DDBJ whole genome shotgun (WGS) entry which is preliminary data.</text>
</comment>
<protein>
    <submittedName>
        <fullName evidence="1">Uncharacterized protein</fullName>
    </submittedName>
</protein>
<name>A0ACC3BLU5_PYRYE</name>
<accession>A0ACC3BLU5</accession>
<keyword evidence="2" id="KW-1185">Reference proteome</keyword>
<dbReference type="Proteomes" id="UP000798662">
    <property type="component" value="Chromosome 1"/>
</dbReference>
<gene>
    <name evidence="1" type="ORF">I4F81_001046</name>
</gene>
<dbReference type="EMBL" id="CM020618">
    <property type="protein sequence ID" value="KAK1858441.1"/>
    <property type="molecule type" value="Genomic_DNA"/>
</dbReference>
<sequence>MAGPSSLPPRRALGANELFLHSTEALYGGTFRIAGVATLSSPAFGPGRLTAPRITASIAAVARRFEALRSTVEVAADGRTAFLAADDAVPLVDVRMSTATGADALTAEAFAAAETVLAAGPDGPWKARVPVGEGMTPAQPHLPWQVMAFLPPPTDEGKEVSEGAAARREPRPTPAVATAAAAVVWLLPHYISDGKSLDFLCAALVDALNADTSTTAASEVAAAGVSRMDPPLTALFPPWGGRFGAAVGLGRFLVSAALNGLTRSRVRGVVPAAAVRSPGAPAEGVTGAASAATSRRSGVAVAVVAAPALASFRAAAKEAGVTLGAALVGALAVALADTGVLAPAGWWRSSVVVAVPMNARLASDALPDTAVGNYVGSVDVVMTVPPPPIAVGDGGVGRGSEAAARKWSRMWVAAGAAATALHAPGARASGANRMGVACGVLTGPHGPPVLESLIADPVAAGRLLPDPFLSNVGCCRVTEAANGRAGAAGVTVTRLGLWDWEAQMGAPLGLYVATVEGVATLVMTWTEPLVTADVGRAVLAAVEYSTCGTLALRNPAMDVHGAVTETVSALVSGAPGLKALLVDAETMGIVSLVMSQSTLLHHEVFFVENVGNAPVTLTDSAGVGAGGRPPTHPPPLPMKYLRALAFLRPTAANILHLRSELAAPRFSSYDILFSNALSRTLMEELAASDVHSLIASVSESYADVYAVGKSLFTLGVSPCVDTVRRSAAPTAPSPFNRTVDGVMAALALLNLQPAAIRYDGGSALARSLAQRVAVRLDAEGDVFSARRGGARGISGNGLLLIVDRREDPVTPLLSQWTYQAMVHELLGLHKGRVDLSNAPGVRDESRQVVLNGVDDDFYRAHMYKNFGDLGAGLAALVSDFQSKSVSTSNTARVESVEQMRAFVDAYPAFRAASAHVSKHVTLMAELSRLVEARSLLKLSALEQDLACREAEAEHKKKVGEAVRDPSLRMADRLRLLCLYALRHETSATAGVGALADALTSATGTVEGARHVQATLRSVRAYAGARRRRGDVFNNRTFLALAKSTVKRGLGGVENVYTQHEPLLARTLESVFRGRLSSDVFPVLGEEEGGLSGGGGGGSGGGDRHSVVPREVLVFVVGGTTYEEARCVASVNGAVNAAKAAEGSATAGAAAAARAVGGTVVLGGTAMHNSDSFLVEVAGVVAATGGALG</sequence>
<proteinExistence type="predicted"/>
<evidence type="ECO:0000313" key="2">
    <source>
        <dbReference type="Proteomes" id="UP000798662"/>
    </source>
</evidence>
<organism evidence="1 2">
    <name type="scientific">Pyropia yezoensis</name>
    <name type="common">Susabi-nori</name>
    <name type="synonym">Porphyra yezoensis</name>
    <dbReference type="NCBI Taxonomy" id="2788"/>
    <lineage>
        <taxon>Eukaryota</taxon>
        <taxon>Rhodophyta</taxon>
        <taxon>Bangiophyceae</taxon>
        <taxon>Bangiales</taxon>
        <taxon>Bangiaceae</taxon>
        <taxon>Pyropia</taxon>
    </lineage>
</organism>